<comment type="caution">
    <text evidence="1">The sequence shown here is derived from an EMBL/GenBank/DDBJ whole genome shotgun (WGS) entry which is preliminary data.</text>
</comment>
<reference evidence="1 2" key="1">
    <citation type="submission" date="2015-01" db="EMBL/GenBank/DDBJ databases">
        <title>Genome Assembly of Bacillus badius MTCC 1458.</title>
        <authorList>
            <person name="Verma A."/>
            <person name="Khatri I."/>
            <person name="Mual P."/>
            <person name="Subramanian S."/>
            <person name="Krishnamurthi S."/>
        </authorList>
    </citation>
    <scope>NUCLEOTIDE SEQUENCE [LARGE SCALE GENOMIC DNA]</scope>
    <source>
        <strain evidence="1 2">MTCC 1458</strain>
    </source>
</reference>
<sequence length="53" mass="5932">MKTLKGFRLPAAPAEDLTVKKRGLSIFLLHQVIKTNIILSVVFNVRILEVSNV</sequence>
<gene>
    <name evidence="1" type="ORF">SD77_1214</name>
</gene>
<protein>
    <submittedName>
        <fullName evidence="1">Uncharacterized protein</fullName>
    </submittedName>
</protein>
<evidence type="ECO:0000313" key="1">
    <source>
        <dbReference type="EMBL" id="KIL77541.1"/>
    </source>
</evidence>
<organism evidence="1 2">
    <name type="scientific">Bacillus badius</name>
    <dbReference type="NCBI Taxonomy" id="1455"/>
    <lineage>
        <taxon>Bacteria</taxon>
        <taxon>Bacillati</taxon>
        <taxon>Bacillota</taxon>
        <taxon>Bacilli</taxon>
        <taxon>Bacillales</taxon>
        <taxon>Bacillaceae</taxon>
        <taxon>Pseudobacillus</taxon>
    </lineage>
</organism>
<accession>A0ABR5AS04</accession>
<dbReference type="Proteomes" id="UP000031982">
    <property type="component" value="Unassembled WGS sequence"/>
</dbReference>
<keyword evidence="2" id="KW-1185">Reference proteome</keyword>
<proteinExistence type="predicted"/>
<evidence type="ECO:0000313" key="2">
    <source>
        <dbReference type="Proteomes" id="UP000031982"/>
    </source>
</evidence>
<dbReference type="EMBL" id="JXLP01000013">
    <property type="protein sequence ID" value="KIL77541.1"/>
    <property type="molecule type" value="Genomic_DNA"/>
</dbReference>
<name>A0ABR5AS04_BACBA</name>